<dbReference type="Proteomes" id="UP000183567">
    <property type="component" value="Unassembled WGS sequence"/>
</dbReference>
<reference evidence="2 3" key="1">
    <citation type="submission" date="2016-03" db="EMBL/GenBank/DDBJ databases">
        <title>Comparative genomics of the ectomycorrhizal sister species Rhizopogon vinicolor and Rhizopogon vesiculosus (Basidiomycota: Boletales) reveals a divergence of the mating type B locus.</title>
        <authorList>
            <person name="Mujic A.B."/>
            <person name="Kuo A."/>
            <person name="Tritt A."/>
            <person name="Lipzen A."/>
            <person name="Chen C."/>
            <person name="Johnson J."/>
            <person name="Sharma A."/>
            <person name="Barry K."/>
            <person name="Grigoriev I.V."/>
            <person name="Spatafora J.W."/>
        </authorList>
    </citation>
    <scope>NUCLEOTIDE SEQUENCE [LARGE SCALE GENOMIC DNA]</scope>
    <source>
        <strain evidence="2 3">AM-OR11-056</strain>
    </source>
</reference>
<proteinExistence type="predicted"/>
<dbReference type="OrthoDB" id="5303367at2759"/>
<sequence>MEWPEDNRLKNSLNKFDQYVMNDIPIRLIRLSDMTFVGRNDVKNHFRSSVTEDFKDPSKLVKYAILSHRWLDNSEEEPTYEEMKSGRASGPGYGKLKKFCEKARAYNLEFAWSDTCCMDKNNGTELDESIRSMFRWYENSAICIIHLAQSETIVDIMGDEWTERGWTLQELLAPHQIKFFNKHWMPMTSDVSDRSWKDTEVMKTLERATGIPLHDLREYHPGPVRVDERMSWAARRKTSRVEDVAYSLMGIFNVSLKIAYGEGGDRSFCRLFEAIMQTGDRSVLNWTGEAAKHHCSHAIPRSPQNFVGRTLELLVDPSLGPLEMTMTSLGLRVPLVILPLSVCSTRQVTGRYDVTVECPLCPAIKFNFVTASLAGHDTNQFALGIVDYSLGSSDLPQIRGRSAGCILHRSALLRDICRPSSRDFIRINTVFPPKHDFGQWKKVDGTGLVELNFPNVCRKSTFYISREYLEIVYL</sequence>
<evidence type="ECO:0000313" key="3">
    <source>
        <dbReference type="Proteomes" id="UP000183567"/>
    </source>
</evidence>
<name>A0A1J8PRU7_9AGAM</name>
<dbReference type="AlphaFoldDB" id="A0A1J8PRU7"/>
<dbReference type="PANTHER" id="PTHR10622:SF10">
    <property type="entry name" value="HET DOMAIN-CONTAINING PROTEIN"/>
    <property type="match status" value="1"/>
</dbReference>
<dbReference type="InterPro" id="IPR010730">
    <property type="entry name" value="HET"/>
</dbReference>
<feature type="domain" description="Heterokaryon incompatibility" evidence="1">
    <location>
        <begin position="63"/>
        <end position="151"/>
    </location>
</feature>
<protein>
    <recommendedName>
        <fullName evidence="1">Heterokaryon incompatibility domain-containing protein</fullName>
    </recommendedName>
</protein>
<dbReference type="EMBL" id="LVVM01004869">
    <property type="protein sequence ID" value="OJA11926.1"/>
    <property type="molecule type" value="Genomic_DNA"/>
</dbReference>
<evidence type="ECO:0000313" key="2">
    <source>
        <dbReference type="EMBL" id="OJA11926.1"/>
    </source>
</evidence>
<accession>A0A1J8PRU7</accession>
<comment type="caution">
    <text evidence="2">The sequence shown here is derived from an EMBL/GenBank/DDBJ whole genome shotgun (WGS) entry which is preliminary data.</text>
</comment>
<dbReference type="STRING" id="180088.A0A1J8PRU7"/>
<organism evidence="2 3">
    <name type="scientific">Rhizopogon vesiculosus</name>
    <dbReference type="NCBI Taxonomy" id="180088"/>
    <lineage>
        <taxon>Eukaryota</taxon>
        <taxon>Fungi</taxon>
        <taxon>Dikarya</taxon>
        <taxon>Basidiomycota</taxon>
        <taxon>Agaricomycotina</taxon>
        <taxon>Agaricomycetes</taxon>
        <taxon>Agaricomycetidae</taxon>
        <taxon>Boletales</taxon>
        <taxon>Suillineae</taxon>
        <taxon>Rhizopogonaceae</taxon>
        <taxon>Rhizopogon</taxon>
    </lineage>
</organism>
<evidence type="ECO:0000259" key="1">
    <source>
        <dbReference type="Pfam" id="PF06985"/>
    </source>
</evidence>
<gene>
    <name evidence="2" type="ORF">AZE42_06136</name>
</gene>
<dbReference type="Pfam" id="PF06985">
    <property type="entry name" value="HET"/>
    <property type="match status" value="1"/>
</dbReference>
<dbReference type="PANTHER" id="PTHR10622">
    <property type="entry name" value="HET DOMAIN-CONTAINING PROTEIN"/>
    <property type="match status" value="1"/>
</dbReference>
<keyword evidence="3" id="KW-1185">Reference proteome</keyword>